<sequence length="85" mass="9496">MRDWHQSDESDLPLWVLDLDDALYSVDHRRLCVWPDEFDGRWHWEIQTYDDAGLAGSGVCATLAEAKAAAVAAAHLPATTSTRID</sequence>
<dbReference type="EMBL" id="JACHXS010000003">
    <property type="protein sequence ID" value="MBB3221041.1"/>
    <property type="molecule type" value="Genomic_DNA"/>
</dbReference>
<proteinExistence type="predicted"/>
<accession>A0A4P8HP61</accession>
<evidence type="ECO:0000313" key="4">
    <source>
        <dbReference type="Proteomes" id="UP000584325"/>
    </source>
</evidence>
<dbReference type="OrthoDB" id="8759557at2"/>
<name>A0A4P8HP61_9BURK</name>
<organism evidence="1 4">
    <name type="scientific">Pseudoduganella umbonata</name>
    <dbReference type="NCBI Taxonomy" id="864828"/>
    <lineage>
        <taxon>Bacteria</taxon>
        <taxon>Pseudomonadati</taxon>
        <taxon>Pseudomonadota</taxon>
        <taxon>Betaproteobacteria</taxon>
        <taxon>Burkholderiales</taxon>
        <taxon>Oxalobacteraceae</taxon>
        <taxon>Telluria group</taxon>
        <taxon>Pseudoduganella</taxon>
    </lineage>
</organism>
<dbReference type="AlphaFoldDB" id="A0A4P8HP61"/>
<dbReference type="Proteomes" id="UP000298763">
    <property type="component" value="Chromosome"/>
</dbReference>
<keyword evidence="3" id="KW-1185">Reference proteome</keyword>
<evidence type="ECO:0000313" key="3">
    <source>
        <dbReference type="Proteomes" id="UP000298763"/>
    </source>
</evidence>
<evidence type="ECO:0000313" key="1">
    <source>
        <dbReference type="EMBL" id="MBB3221041.1"/>
    </source>
</evidence>
<dbReference type="EMBL" id="CP040017">
    <property type="protein sequence ID" value="QCP10244.1"/>
    <property type="molecule type" value="Genomic_DNA"/>
</dbReference>
<reference evidence="1 4" key="2">
    <citation type="submission" date="2020-08" db="EMBL/GenBank/DDBJ databases">
        <title>Genomic Encyclopedia of Type Strains, Phase III (KMG-III): the genomes of soil and plant-associated and newly described type strains.</title>
        <authorList>
            <person name="Whitman W."/>
        </authorList>
    </citation>
    <scope>NUCLEOTIDE SEQUENCE [LARGE SCALE GENOMIC DNA]</scope>
    <source>
        <strain evidence="1 4">CECT 7753</strain>
    </source>
</reference>
<dbReference type="RefSeq" id="WP_137313128.1">
    <property type="nucleotide sequence ID" value="NZ_CP040017.1"/>
</dbReference>
<reference evidence="2 3" key="1">
    <citation type="submission" date="2019-05" db="EMBL/GenBank/DDBJ databases">
        <title>Draft Genome Sequences of Six Type Strains of the Genus Massilia.</title>
        <authorList>
            <person name="Miess H."/>
            <person name="Frediansyhah A."/>
            <person name="Gross H."/>
        </authorList>
    </citation>
    <scope>NUCLEOTIDE SEQUENCE [LARGE SCALE GENOMIC DNA]</scope>
    <source>
        <strain evidence="2 3">DSMZ 26121</strain>
    </source>
</reference>
<evidence type="ECO:0000313" key="2">
    <source>
        <dbReference type="EMBL" id="QCP10244.1"/>
    </source>
</evidence>
<protein>
    <submittedName>
        <fullName evidence="1">Uncharacterized protein</fullName>
    </submittedName>
</protein>
<gene>
    <name evidence="2" type="ORF">FCL38_07255</name>
    <name evidence="1" type="ORF">FHS02_001848</name>
</gene>
<dbReference type="Proteomes" id="UP000584325">
    <property type="component" value="Unassembled WGS sequence"/>
</dbReference>